<dbReference type="InterPro" id="IPR036527">
    <property type="entry name" value="SCP2_sterol-bd_dom_sf"/>
</dbReference>
<dbReference type="SUPFAM" id="SSF55729">
    <property type="entry name" value="Acyl-CoA N-acyltransferases (Nat)"/>
    <property type="match status" value="1"/>
</dbReference>
<keyword evidence="3" id="KW-1185">Reference proteome</keyword>
<gene>
    <name evidence="2" type="ORF">HD592_001564</name>
</gene>
<proteinExistence type="predicted"/>
<dbReference type="Gene3D" id="3.40.630.30">
    <property type="match status" value="1"/>
</dbReference>
<reference evidence="2" key="1">
    <citation type="submission" date="2020-08" db="EMBL/GenBank/DDBJ databases">
        <title>Sequencing the genomes of 1000 actinobacteria strains.</title>
        <authorList>
            <person name="Klenk H.-P."/>
        </authorList>
    </citation>
    <scope>NUCLEOTIDE SEQUENCE</scope>
    <source>
        <strain evidence="2">DSM 10695</strain>
    </source>
</reference>
<dbReference type="CDD" id="cd04301">
    <property type="entry name" value="NAT_SF"/>
    <property type="match status" value="1"/>
</dbReference>
<feature type="domain" description="N-acetyltransferase" evidence="1">
    <location>
        <begin position="1"/>
        <end position="144"/>
    </location>
</feature>
<dbReference type="InterPro" id="IPR025559">
    <property type="entry name" value="Eis_dom"/>
</dbReference>
<dbReference type="RefSeq" id="WP_184453124.1">
    <property type="nucleotide sequence ID" value="NZ_JACHMK010000001.1"/>
</dbReference>
<dbReference type="GO" id="GO:0030649">
    <property type="term" value="P:aminoglycoside antibiotic catabolic process"/>
    <property type="evidence" value="ECO:0007669"/>
    <property type="project" value="TreeGrafter"/>
</dbReference>
<dbReference type="AlphaFoldDB" id="A0A923IZQ4"/>
<dbReference type="InterPro" id="IPR000182">
    <property type="entry name" value="GNAT_dom"/>
</dbReference>
<dbReference type="Pfam" id="PF13530">
    <property type="entry name" value="SCP2_2"/>
    <property type="match status" value="1"/>
</dbReference>
<dbReference type="InterPro" id="IPR016181">
    <property type="entry name" value="Acyl_CoA_acyltransferase"/>
</dbReference>
<dbReference type="GO" id="GO:0034069">
    <property type="term" value="F:aminoglycoside N-acetyltransferase activity"/>
    <property type="evidence" value="ECO:0007669"/>
    <property type="project" value="TreeGrafter"/>
</dbReference>
<evidence type="ECO:0000259" key="1">
    <source>
        <dbReference type="PROSITE" id="PS51186"/>
    </source>
</evidence>
<comment type="caution">
    <text evidence="2">The sequence shown here is derived from an EMBL/GenBank/DDBJ whole genome shotgun (WGS) entry which is preliminary data.</text>
</comment>
<dbReference type="EMBL" id="JACHMK010000001">
    <property type="protein sequence ID" value="MBB6334999.1"/>
    <property type="molecule type" value="Genomic_DNA"/>
</dbReference>
<dbReference type="Pfam" id="PF13527">
    <property type="entry name" value="Acetyltransf_9"/>
    <property type="match status" value="1"/>
</dbReference>
<organism evidence="2 3">
    <name type="scientific">Schaalia hyovaginalis</name>
    <dbReference type="NCBI Taxonomy" id="29316"/>
    <lineage>
        <taxon>Bacteria</taxon>
        <taxon>Bacillati</taxon>
        <taxon>Actinomycetota</taxon>
        <taxon>Actinomycetes</taxon>
        <taxon>Actinomycetales</taxon>
        <taxon>Actinomycetaceae</taxon>
        <taxon>Schaalia</taxon>
    </lineage>
</organism>
<protein>
    <submittedName>
        <fullName evidence="2">Acetyltransferase</fullName>
    </submittedName>
</protein>
<dbReference type="PANTHER" id="PTHR37817">
    <property type="entry name" value="N-ACETYLTRANSFERASE EIS"/>
    <property type="match status" value="1"/>
</dbReference>
<dbReference type="Proteomes" id="UP000617426">
    <property type="component" value="Unassembled WGS sequence"/>
</dbReference>
<dbReference type="Gene3D" id="3.30.1050.10">
    <property type="entry name" value="SCP2 sterol-binding domain"/>
    <property type="match status" value="1"/>
</dbReference>
<evidence type="ECO:0000313" key="3">
    <source>
        <dbReference type="Proteomes" id="UP000617426"/>
    </source>
</evidence>
<dbReference type="InterPro" id="IPR051554">
    <property type="entry name" value="Acetyltransferase_Eis"/>
</dbReference>
<sequence length="379" mass="40859">MEIRRLADRDLADYERAMREAFGSCPLRPASWSLDRAAPYALGAFDEGALIATAASHPLALRLGERTLAAAGVCDVTVALPHRGRGLATRMMRELLARQSDSGALFSLLYPAAPAIYRPLGYAIVAQRDAVRIPTADLLRARRSQALRGRILDPEDDRSRAEALDASTRGLNGVVRPLSRPTGATVDLVVEAPAEPGDTPSSAAIRAFTRFTREGATLTCDFLHALDAEAWEHALALLASHTGIDTVEIYGAPHDSSWHWLNANASLGARVTPMGRVLDLAAALEARPWSEGISGHWRFAVRDELFSANTGVFVLELDDGRARAHRESADPGTLSAHGIDSLSALVAGIRAPVDRHFPPLPEDLIRAARIAPWSMSHGF</sequence>
<evidence type="ECO:0000313" key="2">
    <source>
        <dbReference type="EMBL" id="MBB6334999.1"/>
    </source>
</evidence>
<dbReference type="SUPFAM" id="SSF55718">
    <property type="entry name" value="SCP-like"/>
    <property type="match status" value="1"/>
</dbReference>
<accession>A0A923IZQ4</accession>
<name>A0A923IZQ4_9ACTO</name>
<dbReference type="PROSITE" id="PS51186">
    <property type="entry name" value="GNAT"/>
    <property type="match status" value="1"/>
</dbReference>
<dbReference type="PANTHER" id="PTHR37817:SF1">
    <property type="entry name" value="N-ACETYLTRANSFERASE EIS"/>
    <property type="match status" value="1"/>
</dbReference>